<name>K0S494_THAOC</name>
<feature type="compositionally biased region" description="Basic and acidic residues" evidence="1">
    <location>
        <begin position="38"/>
        <end position="48"/>
    </location>
</feature>
<dbReference type="Proteomes" id="UP000266841">
    <property type="component" value="Unassembled WGS sequence"/>
</dbReference>
<evidence type="ECO:0000256" key="1">
    <source>
        <dbReference type="SAM" id="MobiDB-lite"/>
    </source>
</evidence>
<feature type="compositionally biased region" description="Basic and acidic residues" evidence="1">
    <location>
        <begin position="63"/>
        <end position="81"/>
    </location>
</feature>
<gene>
    <name evidence="2" type="ORF">THAOC_18632</name>
</gene>
<comment type="caution">
    <text evidence="2">The sequence shown here is derived from an EMBL/GenBank/DDBJ whole genome shotgun (WGS) entry which is preliminary data.</text>
</comment>
<reference evidence="2 3" key="1">
    <citation type="journal article" date="2012" name="Genome Biol.">
        <title>Genome and low-iron response of an oceanic diatom adapted to chronic iron limitation.</title>
        <authorList>
            <person name="Lommer M."/>
            <person name="Specht M."/>
            <person name="Roy A.S."/>
            <person name="Kraemer L."/>
            <person name="Andreson R."/>
            <person name="Gutowska M.A."/>
            <person name="Wolf J."/>
            <person name="Bergner S.V."/>
            <person name="Schilhabel M.B."/>
            <person name="Klostermeier U.C."/>
            <person name="Beiko R.G."/>
            <person name="Rosenstiel P."/>
            <person name="Hippler M."/>
            <person name="Laroche J."/>
        </authorList>
    </citation>
    <scope>NUCLEOTIDE SEQUENCE [LARGE SCALE GENOMIC DNA]</scope>
    <source>
        <strain evidence="2 3">CCMP1005</strain>
    </source>
</reference>
<protein>
    <submittedName>
        <fullName evidence="2">Uncharacterized protein</fullName>
    </submittedName>
</protein>
<feature type="compositionally biased region" description="Low complexity" evidence="1">
    <location>
        <begin position="82"/>
        <end position="94"/>
    </location>
</feature>
<sequence length="176" mass="18481">PARASQQPLPPAAVLHAGGEDHEPRPVEAGGEGPAEGRQGDQEGEAPRSHTAPRAVEAGGPREPPRRRGRREERLGGRAGEEGALADLGRLRALPQVLRRGGNDEARGRTQGGREEGGAGGAPKGPGGDGEEADGGGRRRRGEDGGRRRVIVLSRLLLPREVETGNINQSTRHLKN</sequence>
<feature type="compositionally biased region" description="Basic and acidic residues" evidence="1">
    <location>
        <begin position="101"/>
        <end position="117"/>
    </location>
</feature>
<keyword evidence="3" id="KW-1185">Reference proteome</keyword>
<feature type="region of interest" description="Disordered" evidence="1">
    <location>
        <begin position="1"/>
        <end position="150"/>
    </location>
</feature>
<feature type="compositionally biased region" description="Gly residues" evidence="1">
    <location>
        <begin position="118"/>
        <end position="128"/>
    </location>
</feature>
<proteinExistence type="predicted"/>
<evidence type="ECO:0000313" key="3">
    <source>
        <dbReference type="Proteomes" id="UP000266841"/>
    </source>
</evidence>
<feature type="non-terminal residue" evidence="2">
    <location>
        <position position="1"/>
    </location>
</feature>
<dbReference type="AlphaFoldDB" id="K0S494"/>
<evidence type="ECO:0000313" key="2">
    <source>
        <dbReference type="EMBL" id="EJK60948.1"/>
    </source>
</evidence>
<organism evidence="2 3">
    <name type="scientific">Thalassiosira oceanica</name>
    <name type="common">Marine diatom</name>
    <dbReference type="NCBI Taxonomy" id="159749"/>
    <lineage>
        <taxon>Eukaryota</taxon>
        <taxon>Sar</taxon>
        <taxon>Stramenopiles</taxon>
        <taxon>Ochrophyta</taxon>
        <taxon>Bacillariophyta</taxon>
        <taxon>Coscinodiscophyceae</taxon>
        <taxon>Thalassiosirophycidae</taxon>
        <taxon>Thalassiosirales</taxon>
        <taxon>Thalassiosiraceae</taxon>
        <taxon>Thalassiosira</taxon>
    </lineage>
</organism>
<accession>K0S494</accession>
<dbReference type="EMBL" id="AGNL01020552">
    <property type="protein sequence ID" value="EJK60948.1"/>
    <property type="molecule type" value="Genomic_DNA"/>
</dbReference>
<feature type="compositionally biased region" description="Basic and acidic residues" evidence="1">
    <location>
        <begin position="135"/>
        <end position="147"/>
    </location>
</feature>